<evidence type="ECO:0000313" key="1">
    <source>
        <dbReference type="EMBL" id="MEW9492271.1"/>
    </source>
</evidence>
<sequence length="308" mass="34987">MIIDVHSHFYPKVYMDYISKKGLLSSNGIVLNNRVYVVNNFLLNLDDKIRDFKSKVKDNAVIFLSIPPPWTYFFPKDEETKIAKACNDELAKIVSEEIRGLATLPLNNVDDAIEEAERAINELNLDGFILGTGIGNRTIANDEFKPLLNKLSSLSKPVFIHPGTLNLGINEGVLSTTVSYPFETTLVMTELAINGRLAEYDLKIIIPHGGGFIPYQLGRIDMLYDTKRSKFKPSEYLLKNVYYDTVLYENREFDLLIKTVGTKKIVFGTDHPFPISKPELFIKIVESLPEEDKNDILYDNAKRLFNLA</sequence>
<protein>
    <submittedName>
        <fullName evidence="1">Amidohydrolase family protein</fullName>
    </submittedName>
</protein>
<name>A0ACC6TQW6_9CREN</name>
<proteinExistence type="predicted"/>
<organism evidence="1 2">
    <name type="scientific">Candidatus Aramenus sulfurataquae</name>
    <dbReference type="NCBI Taxonomy" id="1326980"/>
    <lineage>
        <taxon>Archaea</taxon>
        <taxon>Thermoproteota</taxon>
        <taxon>Thermoprotei</taxon>
        <taxon>Sulfolobales</taxon>
        <taxon>Sulfolobaceae</taxon>
        <taxon>Candidatus Aramenus</taxon>
    </lineage>
</organism>
<evidence type="ECO:0000313" key="2">
    <source>
        <dbReference type="Proteomes" id="UP000053480"/>
    </source>
</evidence>
<dbReference type="EMBL" id="JZWS03000019">
    <property type="protein sequence ID" value="MEW9492271.1"/>
    <property type="molecule type" value="Genomic_DNA"/>
</dbReference>
<accession>A0ACC6TQW6</accession>
<dbReference type="Proteomes" id="UP000053480">
    <property type="component" value="Unassembled WGS sequence"/>
</dbReference>
<gene>
    <name evidence="1" type="ORF">TQ35_0008750</name>
</gene>
<reference evidence="1" key="1">
    <citation type="submission" date="2024-07" db="EMBL/GenBank/DDBJ databases">
        <title>Metagenome and Metagenome-Assembled Genomes of Archaea from a hot spring from the geothermal field of Los Azufres, Mexico.</title>
        <authorList>
            <person name="Marin-Paredes R."/>
            <person name="Martinez-Romero E."/>
            <person name="Servin-Garciduenas L.E."/>
        </authorList>
    </citation>
    <scope>NUCLEOTIDE SEQUENCE</scope>
    <source>
        <strain evidence="1">AZ1-454</strain>
    </source>
</reference>
<comment type="caution">
    <text evidence="1">The sequence shown here is derived from an EMBL/GenBank/DDBJ whole genome shotgun (WGS) entry which is preliminary data.</text>
</comment>